<name>A0A3N1GGS8_9ACTN</name>
<evidence type="ECO:0000313" key="2">
    <source>
        <dbReference type="Proteomes" id="UP000271683"/>
    </source>
</evidence>
<dbReference type="Proteomes" id="UP000271683">
    <property type="component" value="Unassembled WGS sequence"/>
</dbReference>
<accession>A0A3N1GGS8</accession>
<dbReference type="AlphaFoldDB" id="A0A3N1GGS8"/>
<proteinExistence type="predicted"/>
<sequence>MQAGERLSELLTRRIVAAVKARADGTVAYLENGFFVA</sequence>
<gene>
    <name evidence="1" type="ORF">EDD30_2201</name>
</gene>
<dbReference type="EMBL" id="RJKL01000001">
    <property type="protein sequence ID" value="ROP29408.1"/>
    <property type="molecule type" value="Genomic_DNA"/>
</dbReference>
<comment type="caution">
    <text evidence="1">The sequence shown here is derived from an EMBL/GenBank/DDBJ whole genome shotgun (WGS) entry which is preliminary data.</text>
</comment>
<organism evidence="1 2">
    <name type="scientific">Couchioplanes caeruleus</name>
    <dbReference type="NCBI Taxonomy" id="56438"/>
    <lineage>
        <taxon>Bacteria</taxon>
        <taxon>Bacillati</taxon>
        <taxon>Actinomycetota</taxon>
        <taxon>Actinomycetes</taxon>
        <taxon>Micromonosporales</taxon>
        <taxon>Micromonosporaceae</taxon>
        <taxon>Couchioplanes</taxon>
    </lineage>
</organism>
<protein>
    <submittedName>
        <fullName evidence="1">Uncharacterized protein</fullName>
    </submittedName>
</protein>
<reference evidence="1 2" key="1">
    <citation type="submission" date="2018-11" db="EMBL/GenBank/DDBJ databases">
        <title>Sequencing the genomes of 1000 actinobacteria strains.</title>
        <authorList>
            <person name="Klenk H.-P."/>
        </authorList>
    </citation>
    <scope>NUCLEOTIDE SEQUENCE [LARGE SCALE GENOMIC DNA]</scope>
    <source>
        <strain evidence="1 2">DSM 43634</strain>
    </source>
</reference>
<evidence type="ECO:0000313" key="1">
    <source>
        <dbReference type="EMBL" id="ROP29408.1"/>
    </source>
</evidence>